<dbReference type="OrthoDB" id="6359816at2759"/>
<proteinExistence type="predicted"/>
<dbReference type="InterPro" id="IPR011333">
    <property type="entry name" value="SKP1/BTB/POZ_sf"/>
</dbReference>
<dbReference type="PROSITE" id="PS50097">
    <property type="entry name" value="BTB"/>
    <property type="match status" value="1"/>
</dbReference>
<gene>
    <name evidence="3" type="ORF">BCR34DRAFT_597107</name>
</gene>
<feature type="region of interest" description="Disordered" evidence="1">
    <location>
        <begin position="145"/>
        <end position="212"/>
    </location>
</feature>
<protein>
    <recommendedName>
        <fullName evidence="2">BTB domain-containing protein</fullName>
    </recommendedName>
</protein>
<feature type="region of interest" description="Disordered" evidence="1">
    <location>
        <begin position="1"/>
        <end position="24"/>
    </location>
</feature>
<evidence type="ECO:0000256" key="1">
    <source>
        <dbReference type="SAM" id="MobiDB-lite"/>
    </source>
</evidence>
<accession>A0A1Y2A480</accession>
<reference evidence="3 4" key="1">
    <citation type="submission" date="2016-07" db="EMBL/GenBank/DDBJ databases">
        <title>Pervasive Adenine N6-methylation of Active Genes in Fungi.</title>
        <authorList>
            <consortium name="DOE Joint Genome Institute"/>
            <person name="Mondo S.J."/>
            <person name="Dannebaum R.O."/>
            <person name="Kuo R.C."/>
            <person name="Labutti K."/>
            <person name="Haridas S."/>
            <person name="Kuo A."/>
            <person name="Salamov A."/>
            <person name="Ahrendt S.R."/>
            <person name="Lipzen A."/>
            <person name="Sullivan W."/>
            <person name="Andreopoulos W.B."/>
            <person name="Clum A."/>
            <person name="Lindquist E."/>
            <person name="Daum C."/>
            <person name="Ramamoorthy G.K."/>
            <person name="Gryganskyi A."/>
            <person name="Culley D."/>
            <person name="Magnuson J.K."/>
            <person name="James T.Y."/>
            <person name="O'Malley M.A."/>
            <person name="Stajich J.E."/>
            <person name="Spatafora J.W."/>
            <person name="Visel A."/>
            <person name="Grigoriev I.V."/>
        </authorList>
    </citation>
    <scope>NUCLEOTIDE SEQUENCE [LARGE SCALE GENOMIC DNA]</scope>
    <source>
        <strain evidence="3 4">CBS 115471</strain>
    </source>
</reference>
<name>A0A1Y2A480_9PLEO</name>
<dbReference type="Pfam" id="PF00651">
    <property type="entry name" value="BTB"/>
    <property type="match status" value="1"/>
</dbReference>
<dbReference type="PANTHER" id="PTHR47843:SF5">
    <property type="entry name" value="BTB_POZ DOMAIN PROTEIN"/>
    <property type="match status" value="1"/>
</dbReference>
<dbReference type="PANTHER" id="PTHR47843">
    <property type="entry name" value="BTB DOMAIN-CONTAINING PROTEIN-RELATED"/>
    <property type="match status" value="1"/>
</dbReference>
<evidence type="ECO:0000259" key="2">
    <source>
        <dbReference type="PROSITE" id="PS50097"/>
    </source>
</evidence>
<evidence type="ECO:0000313" key="4">
    <source>
        <dbReference type="Proteomes" id="UP000193144"/>
    </source>
</evidence>
<organism evidence="3 4">
    <name type="scientific">Clohesyomyces aquaticus</name>
    <dbReference type="NCBI Taxonomy" id="1231657"/>
    <lineage>
        <taxon>Eukaryota</taxon>
        <taxon>Fungi</taxon>
        <taxon>Dikarya</taxon>
        <taxon>Ascomycota</taxon>
        <taxon>Pezizomycotina</taxon>
        <taxon>Dothideomycetes</taxon>
        <taxon>Pleosporomycetidae</taxon>
        <taxon>Pleosporales</taxon>
        <taxon>Lindgomycetaceae</taxon>
        <taxon>Clohesyomyces</taxon>
    </lineage>
</organism>
<dbReference type="CDD" id="cd18186">
    <property type="entry name" value="BTB_POZ_ZBTB_KLHL-like"/>
    <property type="match status" value="1"/>
</dbReference>
<feature type="domain" description="BTB" evidence="2">
    <location>
        <begin position="57"/>
        <end position="125"/>
    </location>
</feature>
<sequence length="338" mass="37385">MGACNSKSDLPSPSPSTTAPTINPYKVTKDTRKIELNTSFRTLYFGNISLIQENKYADMVLISGSDRYPVHRALICPRSRFFAAACAEAIEGPDHYSPGSPLKLEIDDSICSSDVLAAVLTFLYTLDYVSSGPQVLTFGLPEDEAVESDVESDCGEEERAQQDDGDKEDEDDAEMSESEFDTFSDLGAVRSSTPPQMMVTRMISPTPRSSSTRSFQIAMATRGSPGSEQDPSEAPNELLFHFQVYRAAVLLDITSLQDVAKEKFKRYLGRSNEGILACIQEAYREGNEGEAFKDIRKEVMAEGKRMRTYKKQGWNDLVRSVPGFAADMLQREPDARAG</sequence>
<dbReference type="Proteomes" id="UP000193144">
    <property type="component" value="Unassembled WGS sequence"/>
</dbReference>
<feature type="compositionally biased region" description="Acidic residues" evidence="1">
    <location>
        <begin position="165"/>
        <end position="182"/>
    </location>
</feature>
<keyword evidence="4" id="KW-1185">Reference proteome</keyword>
<comment type="caution">
    <text evidence="3">The sequence shown here is derived from an EMBL/GenBank/DDBJ whole genome shotgun (WGS) entry which is preliminary data.</text>
</comment>
<dbReference type="SUPFAM" id="SSF54695">
    <property type="entry name" value="POZ domain"/>
    <property type="match status" value="1"/>
</dbReference>
<dbReference type="Gene3D" id="3.30.710.10">
    <property type="entry name" value="Potassium Channel Kv1.1, Chain A"/>
    <property type="match status" value="1"/>
</dbReference>
<feature type="compositionally biased region" description="Acidic residues" evidence="1">
    <location>
        <begin position="145"/>
        <end position="156"/>
    </location>
</feature>
<dbReference type="EMBL" id="MCFA01000013">
    <property type="protein sequence ID" value="ORY17316.1"/>
    <property type="molecule type" value="Genomic_DNA"/>
</dbReference>
<dbReference type="AlphaFoldDB" id="A0A1Y2A480"/>
<evidence type="ECO:0000313" key="3">
    <source>
        <dbReference type="EMBL" id="ORY17316.1"/>
    </source>
</evidence>
<dbReference type="InterPro" id="IPR000210">
    <property type="entry name" value="BTB/POZ_dom"/>
</dbReference>